<accession>A0ABZ3IN61</accession>
<sequence length="70" mass="7935">MDNNSTELSPHDVLALNEVMNGEMAAMKMMQMSVNMAQDPDLKAFMQQPMEARRARMQAMQQFIANNSVN</sequence>
<gene>
    <name evidence="1" type="ORF">SPSIL_033390</name>
</gene>
<dbReference type="InterPro" id="IPR012347">
    <property type="entry name" value="Ferritin-like"/>
</dbReference>
<evidence type="ECO:0000313" key="1">
    <source>
        <dbReference type="EMBL" id="XFO67150.1"/>
    </source>
</evidence>
<evidence type="ECO:0000313" key="2">
    <source>
        <dbReference type="Proteomes" id="UP000216752"/>
    </source>
</evidence>
<protein>
    <recommendedName>
        <fullName evidence="3">Spore coat protein</fullName>
    </recommendedName>
</protein>
<reference evidence="1" key="1">
    <citation type="submission" date="2024-05" db="EMBL/GenBank/DDBJ databases">
        <title>Isolation and characterization of Sporomusa carbonis sp. nov., a carboxydotrophic hydrogenogen in the genus of Sporomusa isolated from a charcoal burning pile.</title>
        <authorList>
            <person name="Boeer T."/>
            <person name="Rosenbaum F."/>
            <person name="Eysell L."/>
            <person name="Mueller V."/>
            <person name="Daniel R."/>
            <person name="Poehlein A."/>
        </authorList>
    </citation>
    <scope>NUCLEOTIDE SEQUENCE [LARGE SCALE GENOMIC DNA]</scope>
    <source>
        <strain evidence="1">DSM 10669</strain>
    </source>
</reference>
<evidence type="ECO:0008006" key="3">
    <source>
        <dbReference type="Google" id="ProtNLM"/>
    </source>
</evidence>
<name>A0ABZ3IN61_9FIRM</name>
<proteinExistence type="predicted"/>
<dbReference type="Proteomes" id="UP000216752">
    <property type="component" value="Chromosome"/>
</dbReference>
<keyword evidence="2" id="KW-1185">Reference proteome</keyword>
<dbReference type="RefSeq" id="WP_094606592.1">
    <property type="nucleotide sequence ID" value="NZ_CP155573.1"/>
</dbReference>
<dbReference type="Gene3D" id="1.20.1260.10">
    <property type="match status" value="1"/>
</dbReference>
<dbReference type="EMBL" id="CP155573">
    <property type="protein sequence ID" value="XFO67150.1"/>
    <property type="molecule type" value="Genomic_DNA"/>
</dbReference>
<organism evidence="1 2">
    <name type="scientific">Sporomusa silvacetica DSM 10669</name>
    <dbReference type="NCBI Taxonomy" id="1123289"/>
    <lineage>
        <taxon>Bacteria</taxon>
        <taxon>Bacillati</taxon>
        <taxon>Bacillota</taxon>
        <taxon>Negativicutes</taxon>
        <taxon>Selenomonadales</taxon>
        <taxon>Sporomusaceae</taxon>
        <taxon>Sporomusa</taxon>
    </lineage>
</organism>